<name>A0A285X7P4_9FLAO</name>
<dbReference type="RefSeq" id="WP_097056793.1">
    <property type="nucleotide sequence ID" value="NZ_OCMF01000003.1"/>
</dbReference>
<evidence type="ECO:0000313" key="2">
    <source>
        <dbReference type="EMBL" id="SOC81036.1"/>
    </source>
</evidence>
<protein>
    <submittedName>
        <fullName evidence="2">Uncharacterized protein</fullName>
    </submittedName>
</protein>
<proteinExistence type="predicted"/>
<feature type="transmembrane region" description="Helical" evidence="1">
    <location>
        <begin position="107"/>
        <end position="127"/>
    </location>
</feature>
<gene>
    <name evidence="2" type="ORF">SAMN06296241_2608</name>
</gene>
<keyword evidence="1" id="KW-1133">Transmembrane helix</keyword>
<feature type="transmembrane region" description="Helical" evidence="1">
    <location>
        <begin position="21"/>
        <end position="40"/>
    </location>
</feature>
<feature type="transmembrane region" description="Helical" evidence="1">
    <location>
        <begin position="64"/>
        <end position="86"/>
    </location>
</feature>
<accession>A0A285X7P4</accession>
<organism evidence="2 3">
    <name type="scientific">Salinimicrobium sediminis</name>
    <dbReference type="NCBI Taxonomy" id="1343891"/>
    <lineage>
        <taxon>Bacteria</taxon>
        <taxon>Pseudomonadati</taxon>
        <taxon>Bacteroidota</taxon>
        <taxon>Flavobacteriia</taxon>
        <taxon>Flavobacteriales</taxon>
        <taxon>Flavobacteriaceae</taxon>
        <taxon>Salinimicrobium</taxon>
    </lineage>
</organism>
<reference evidence="3" key="1">
    <citation type="submission" date="2017-09" db="EMBL/GenBank/DDBJ databases">
        <authorList>
            <person name="Varghese N."/>
            <person name="Submissions S."/>
        </authorList>
    </citation>
    <scope>NUCLEOTIDE SEQUENCE [LARGE SCALE GENOMIC DNA]</scope>
    <source>
        <strain evidence="3">CGMCC 1.12641</strain>
    </source>
</reference>
<keyword evidence="1" id="KW-0472">Membrane</keyword>
<evidence type="ECO:0000256" key="1">
    <source>
        <dbReference type="SAM" id="Phobius"/>
    </source>
</evidence>
<feature type="transmembrane region" description="Helical" evidence="1">
    <location>
        <begin position="171"/>
        <end position="188"/>
    </location>
</feature>
<dbReference type="EMBL" id="OCMF01000003">
    <property type="protein sequence ID" value="SOC81036.1"/>
    <property type="molecule type" value="Genomic_DNA"/>
</dbReference>
<evidence type="ECO:0000313" key="3">
    <source>
        <dbReference type="Proteomes" id="UP000219193"/>
    </source>
</evidence>
<dbReference type="AlphaFoldDB" id="A0A285X7P4"/>
<sequence length="190" mass="22297">MRKIKPDFNVKQIGSFRFYSGILVGLTFSLILNLFFLNIINMSDVMAALAYGSWETSLIQKSDFYYSFFWSLFSISIGFSFTTYLWSGNPLLKTPRQTRINRIANTYAYFIFGLVLFSISRLLQLYIEFHNVEYSVKEEFGMLLFLVPLFIWLFHWTFISRIYKAIKPMGISLLLFIIYGVILAFTSGRF</sequence>
<dbReference type="OrthoDB" id="1428480at2"/>
<feature type="transmembrane region" description="Helical" evidence="1">
    <location>
        <begin position="139"/>
        <end position="159"/>
    </location>
</feature>
<keyword evidence="3" id="KW-1185">Reference proteome</keyword>
<keyword evidence="1" id="KW-0812">Transmembrane</keyword>
<dbReference type="Proteomes" id="UP000219193">
    <property type="component" value="Unassembled WGS sequence"/>
</dbReference>